<sequence>MIGSSTSNNFEISAITGGCRHTTPEADMSVMCLVWRLLVSILVFVVLCDVLAMASDGQPIGKVYPRGNHWAVGHLMGRKSTDEQETRLDEGAVTHTSLHTKLKIERNIWKNLLELLQGSISGNALERMLMERRLRRDENNKDTRDWRRTFTGFQAERRI</sequence>
<evidence type="ECO:0000256" key="2">
    <source>
        <dbReference type="ARBA" id="ARBA00004613"/>
    </source>
</evidence>
<evidence type="ECO:0000256" key="3">
    <source>
        <dbReference type="ARBA" id="ARBA00010012"/>
    </source>
</evidence>
<evidence type="ECO:0000256" key="10">
    <source>
        <dbReference type="SAM" id="Phobius"/>
    </source>
</evidence>
<keyword evidence="10" id="KW-1133">Transmembrane helix</keyword>
<proteinExistence type="inferred from homology"/>
<name>A0A553R8W7_9TELE</name>
<keyword evidence="7" id="KW-0732">Signal</keyword>
<comment type="caution">
    <text evidence="11">The sequence shown here is derived from an EMBL/GenBank/DDBJ whole genome shotgun (WGS) entry which is preliminary data.</text>
</comment>
<keyword evidence="10" id="KW-0472">Membrane</keyword>
<dbReference type="Pfam" id="PF02044">
    <property type="entry name" value="Bombesin"/>
    <property type="match status" value="1"/>
</dbReference>
<dbReference type="GO" id="GO:0007218">
    <property type="term" value="P:neuropeptide signaling pathway"/>
    <property type="evidence" value="ECO:0007669"/>
    <property type="project" value="InterPro"/>
</dbReference>
<evidence type="ECO:0000256" key="4">
    <source>
        <dbReference type="ARBA" id="ARBA00016270"/>
    </source>
</evidence>
<organism evidence="11 12">
    <name type="scientific">Danionella cerebrum</name>
    <dbReference type="NCBI Taxonomy" id="2873325"/>
    <lineage>
        <taxon>Eukaryota</taxon>
        <taxon>Metazoa</taxon>
        <taxon>Chordata</taxon>
        <taxon>Craniata</taxon>
        <taxon>Vertebrata</taxon>
        <taxon>Euteleostomi</taxon>
        <taxon>Actinopterygii</taxon>
        <taxon>Neopterygii</taxon>
        <taxon>Teleostei</taxon>
        <taxon>Ostariophysi</taxon>
        <taxon>Cypriniformes</taxon>
        <taxon>Danionidae</taxon>
        <taxon>Danioninae</taxon>
        <taxon>Danionella</taxon>
    </lineage>
</organism>
<dbReference type="PANTHER" id="PTHR16866:SF2">
    <property type="entry name" value="GASTRIN-RELEASING PEPTIDE"/>
    <property type="match status" value="1"/>
</dbReference>
<protein>
    <recommendedName>
        <fullName evidence="4">Gastrin-releasing peptide</fullName>
    </recommendedName>
</protein>
<dbReference type="PROSITE" id="PS00257">
    <property type="entry name" value="BOMBESIN"/>
    <property type="match status" value="1"/>
</dbReference>
<evidence type="ECO:0000256" key="5">
    <source>
        <dbReference type="ARBA" id="ARBA00022525"/>
    </source>
</evidence>
<keyword evidence="10" id="KW-0812">Transmembrane</keyword>
<keyword evidence="5" id="KW-0964">Secreted</keyword>
<evidence type="ECO:0000256" key="6">
    <source>
        <dbReference type="ARBA" id="ARBA00022685"/>
    </source>
</evidence>
<keyword evidence="12" id="KW-1185">Reference proteome</keyword>
<feature type="transmembrane region" description="Helical" evidence="10">
    <location>
        <begin position="33"/>
        <end position="52"/>
    </location>
</feature>
<comment type="subcellular location">
    <subcellularLocation>
        <location evidence="1">Cytoplasmic vesicle</location>
        <location evidence="1">Secretory vesicle lumen</location>
    </subcellularLocation>
    <subcellularLocation>
        <location evidence="2">Secreted</location>
    </subcellularLocation>
</comment>
<keyword evidence="8" id="KW-0027">Amidation</keyword>
<dbReference type="GO" id="GO:0005615">
    <property type="term" value="C:extracellular space"/>
    <property type="evidence" value="ECO:0007669"/>
    <property type="project" value="TreeGrafter"/>
</dbReference>
<dbReference type="GO" id="GO:0031410">
    <property type="term" value="C:cytoplasmic vesicle"/>
    <property type="evidence" value="ECO:0007669"/>
    <property type="project" value="UniProtKB-SubCell"/>
</dbReference>
<dbReference type="OrthoDB" id="9879745at2759"/>
<evidence type="ECO:0000256" key="9">
    <source>
        <dbReference type="ARBA" id="ARBA00023329"/>
    </source>
</evidence>
<dbReference type="AlphaFoldDB" id="A0A553R8W7"/>
<evidence type="ECO:0000256" key="1">
    <source>
        <dbReference type="ARBA" id="ARBA00004263"/>
    </source>
</evidence>
<dbReference type="PANTHER" id="PTHR16866">
    <property type="entry name" value="GASTRIN-RELEASING PEPTIDE"/>
    <property type="match status" value="1"/>
</dbReference>
<dbReference type="EMBL" id="SRMA01025156">
    <property type="protein sequence ID" value="TRY98630.1"/>
    <property type="molecule type" value="Genomic_DNA"/>
</dbReference>
<accession>A0A553R8W7</accession>
<evidence type="ECO:0000256" key="8">
    <source>
        <dbReference type="ARBA" id="ARBA00022815"/>
    </source>
</evidence>
<dbReference type="GO" id="GO:0005184">
    <property type="term" value="F:neuropeptide hormone activity"/>
    <property type="evidence" value="ECO:0007669"/>
    <property type="project" value="TreeGrafter"/>
</dbReference>
<evidence type="ECO:0000313" key="12">
    <source>
        <dbReference type="Proteomes" id="UP000316079"/>
    </source>
</evidence>
<evidence type="ECO:0000313" key="11">
    <source>
        <dbReference type="EMBL" id="TRY98630.1"/>
    </source>
</evidence>
<dbReference type="Proteomes" id="UP000316079">
    <property type="component" value="Unassembled WGS sequence"/>
</dbReference>
<reference evidence="11 12" key="1">
    <citation type="journal article" date="2019" name="Sci. Data">
        <title>Hybrid genome assembly and annotation of Danionella translucida.</title>
        <authorList>
            <person name="Kadobianskyi M."/>
            <person name="Schulze L."/>
            <person name="Schuelke M."/>
            <person name="Judkewitz B."/>
        </authorList>
    </citation>
    <scope>NUCLEOTIDE SEQUENCE [LARGE SCALE GENOMIC DNA]</scope>
    <source>
        <strain evidence="11 12">Bolton</strain>
    </source>
</reference>
<keyword evidence="6" id="KW-0165">Cleavage on pair of basic residues</keyword>
<gene>
    <name evidence="11" type="ORF">DNTS_005881</name>
</gene>
<keyword evidence="9" id="KW-0968">Cytoplasmic vesicle</keyword>
<dbReference type="InterPro" id="IPR000874">
    <property type="entry name" value="Bombesin"/>
</dbReference>
<evidence type="ECO:0000256" key="7">
    <source>
        <dbReference type="ARBA" id="ARBA00022729"/>
    </source>
</evidence>
<comment type="similarity">
    <text evidence="3">Belongs to the bombesin/neuromedin-B/ranatensin family.</text>
</comment>
<dbReference type="STRING" id="623744.A0A553R8W7"/>